<gene>
    <name evidence="1" type="ORF">FKV68_32830</name>
</gene>
<dbReference type="AlphaFoldDB" id="A0A859QRP9"/>
<dbReference type="SUPFAM" id="SSF48452">
    <property type="entry name" value="TPR-like"/>
    <property type="match status" value="1"/>
</dbReference>
<name>A0A859QRP9_9HYPH</name>
<keyword evidence="1" id="KW-0614">Plasmid</keyword>
<evidence type="ECO:0000313" key="2">
    <source>
        <dbReference type="Proteomes" id="UP000510721"/>
    </source>
</evidence>
<sequence>MGAGEDSEHVAQCMVAESDVRVETERLLDDARFHATERHRKLLKYLVDEFLAGRSATVKAYSIAVDVFGRPSSFDPNVDPIVRVEVSRLRAALARYYETVGQQAPLRIELPRGNYRPQFIALSDAREPVQLKGVQPFESGTQNEAQETPAQPSRIVRLGLFAACAGLMVTAVAALYGIATGHFGWPPALSVKPTIIVDVRGEPTAAPAVYRLEESLVHALSQFSTVRTFTQPRRTDVDTAAVTGDISTVHPLQPKSNAYRLSVTHGDAAGHEGFSWQVIDMRTNETLRSGVAEAVSGNRNTSREQRDLVTKLARALAGDQGIVTSLEAARQLANPSLGYGCVLLADIALARADSESIVAAHSCLERSLTYQENDAEVLASLATVLVAGAMGNSSVATERALKLADRATALAPQSSQSYAAQMMARFAAGETEAAFLSGRRAASLNPLDDSVLARLGYLLFVSGRWQEGVKLARSAGQNNEYVQRAAVLTLALEDYRNGNYGEALRRARQLASPSDITVSILRIAAAGQLGLQEEATNATEELRSHVERFEPVLRRQMWAQHFSPELVGLIEAGLRKAGIRLSSGS</sequence>
<dbReference type="KEGG" id="emx:FKV68_32830"/>
<keyword evidence="2" id="KW-1185">Reference proteome</keyword>
<geneLocation type="plasmid" evidence="2">
    <name>pemeittgr7c</name>
</geneLocation>
<dbReference type="RefSeq" id="WP_180942942.1">
    <property type="nucleotide sequence ID" value="NZ_CP041241.1"/>
</dbReference>
<reference evidence="1 2" key="1">
    <citation type="submission" date="2019-06" db="EMBL/GenBank/DDBJ databases">
        <title>Complete genome sequence of Ensifer mexicanus ITTG R7 isolated from nodules of Acacia angustissima (Mill.) Kuntze.</title>
        <authorList>
            <person name="Rincon-Rosales R."/>
            <person name="Rogel M.A."/>
            <person name="Guerrero G."/>
            <person name="Rincon-Molina C.I."/>
            <person name="Lopez-Lopez A."/>
            <person name="Martinez-Romero E."/>
        </authorList>
    </citation>
    <scope>NUCLEOTIDE SEQUENCE [LARGE SCALE GENOMIC DNA]</scope>
    <source>
        <strain evidence="1 2">ITTG R7</strain>
        <plasmid evidence="2">pemeittgr7c</plasmid>
    </source>
</reference>
<dbReference type="InterPro" id="IPR011990">
    <property type="entry name" value="TPR-like_helical_dom_sf"/>
</dbReference>
<dbReference type="EMBL" id="CP041241">
    <property type="protein sequence ID" value="QLL66045.1"/>
    <property type="molecule type" value="Genomic_DNA"/>
</dbReference>
<dbReference type="Gene3D" id="1.25.40.10">
    <property type="entry name" value="Tetratricopeptide repeat domain"/>
    <property type="match status" value="1"/>
</dbReference>
<accession>A0A859QRP9</accession>
<proteinExistence type="predicted"/>
<protein>
    <submittedName>
        <fullName evidence="1">Uncharacterized protein</fullName>
    </submittedName>
</protein>
<evidence type="ECO:0000313" key="1">
    <source>
        <dbReference type="EMBL" id="QLL66045.1"/>
    </source>
</evidence>
<organism evidence="1 2">
    <name type="scientific">Sinorhizobium mexicanum</name>
    <dbReference type="NCBI Taxonomy" id="375549"/>
    <lineage>
        <taxon>Bacteria</taxon>
        <taxon>Pseudomonadati</taxon>
        <taxon>Pseudomonadota</taxon>
        <taxon>Alphaproteobacteria</taxon>
        <taxon>Hyphomicrobiales</taxon>
        <taxon>Rhizobiaceae</taxon>
        <taxon>Sinorhizobium/Ensifer group</taxon>
        <taxon>Sinorhizobium</taxon>
    </lineage>
</organism>
<dbReference type="Proteomes" id="UP000510721">
    <property type="component" value="Plasmid pEmeITTGR7c"/>
</dbReference>